<dbReference type="AlphaFoldDB" id="A0A941IMQ5"/>
<evidence type="ECO:0000313" key="3">
    <source>
        <dbReference type="EMBL" id="MBR7828776.1"/>
    </source>
</evidence>
<accession>A0A941IMQ5</accession>
<dbReference type="Proteomes" id="UP000676325">
    <property type="component" value="Unassembled WGS sequence"/>
</dbReference>
<dbReference type="InterPro" id="IPR012495">
    <property type="entry name" value="TadE-like_dom"/>
</dbReference>
<dbReference type="EMBL" id="JAGSOH010000065">
    <property type="protein sequence ID" value="MBR7828776.1"/>
    <property type="molecule type" value="Genomic_DNA"/>
</dbReference>
<name>A0A941IMQ5_9ACTN</name>
<dbReference type="Pfam" id="PF07811">
    <property type="entry name" value="TadE"/>
    <property type="match status" value="1"/>
</dbReference>
<evidence type="ECO:0000313" key="4">
    <source>
        <dbReference type="Proteomes" id="UP000676325"/>
    </source>
</evidence>
<keyword evidence="4" id="KW-1185">Reference proteome</keyword>
<comment type="caution">
    <text evidence="3">The sequence shown here is derived from an EMBL/GenBank/DDBJ whole genome shotgun (WGS) entry which is preliminary data.</text>
</comment>
<proteinExistence type="predicted"/>
<organism evidence="3 4">
    <name type="scientific">Actinospica acidithermotolerans</name>
    <dbReference type="NCBI Taxonomy" id="2828514"/>
    <lineage>
        <taxon>Bacteria</taxon>
        <taxon>Bacillati</taxon>
        <taxon>Actinomycetota</taxon>
        <taxon>Actinomycetes</taxon>
        <taxon>Catenulisporales</taxon>
        <taxon>Actinospicaceae</taxon>
        <taxon>Actinospica</taxon>
    </lineage>
</organism>
<evidence type="ECO:0000259" key="2">
    <source>
        <dbReference type="Pfam" id="PF07811"/>
    </source>
</evidence>
<keyword evidence="1" id="KW-1133">Transmembrane helix</keyword>
<sequence>MSAVRRRRGEEGFSSVEVVIIAPAIAVVILLMVAFARAVTARSDLENAADAAARAGSLQRSYPAAVAAARQVLAEDLGTECVGGPDPNWPPAASFAPGGDFVVHVSCAVGLLGVPGVPPDVDLHAVGVSPIDPLRGLS</sequence>
<feature type="transmembrane region" description="Helical" evidence="1">
    <location>
        <begin position="12"/>
        <end position="36"/>
    </location>
</feature>
<keyword evidence="1" id="KW-0812">Transmembrane</keyword>
<gene>
    <name evidence="3" type="ORF">KDK95_20880</name>
</gene>
<reference evidence="3" key="1">
    <citation type="submission" date="2021-04" db="EMBL/GenBank/DDBJ databases">
        <title>Genome based classification of Actinospica acidithermotolerans sp. nov., an actinobacterium isolated from an Indonesian hot spring.</title>
        <authorList>
            <person name="Kusuma A.B."/>
            <person name="Putra K.E."/>
            <person name="Nafisah S."/>
            <person name="Loh J."/>
            <person name="Nouioui I."/>
            <person name="Goodfellow M."/>
        </authorList>
    </citation>
    <scope>NUCLEOTIDE SEQUENCE</scope>
    <source>
        <strain evidence="3">MGRD01-02</strain>
    </source>
</reference>
<dbReference type="RefSeq" id="WP_212519912.1">
    <property type="nucleotide sequence ID" value="NZ_JAGSOH010000065.1"/>
</dbReference>
<feature type="domain" description="TadE-like" evidence="2">
    <location>
        <begin position="12"/>
        <end position="54"/>
    </location>
</feature>
<evidence type="ECO:0000256" key="1">
    <source>
        <dbReference type="SAM" id="Phobius"/>
    </source>
</evidence>
<protein>
    <submittedName>
        <fullName evidence="3">Pilus assembly protein</fullName>
    </submittedName>
</protein>
<keyword evidence="1" id="KW-0472">Membrane</keyword>